<keyword evidence="4" id="KW-0406">Ion transport</keyword>
<sequence length="158" mass="17195">MAIGDPNSAARAIDRFDTGMASAKDRLAAFSDRPFCVVKLGDARHLRAFGKDSMFGSVLERLGLRNSWIGGTRFSFLAPVPIERLIEFPDANLVVVGEVPPQAQHGLSRSVLWKALPQVADRRTYHLPEVNAFGGLPAAMRFARLLAHTLNSGPTELA</sequence>
<dbReference type="AlphaFoldDB" id="A0A1I0JEF5"/>
<evidence type="ECO:0000256" key="5">
    <source>
        <dbReference type="ARBA" id="ARBA00022729"/>
    </source>
</evidence>
<comment type="similarity">
    <text evidence="2">Belongs to the bacterial solute-binding protein 8 family.</text>
</comment>
<dbReference type="PANTHER" id="PTHR30532">
    <property type="entry name" value="IRON III DICITRATE-BINDING PERIPLASMIC PROTEIN"/>
    <property type="match status" value="1"/>
</dbReference>
<dbReference type="OrthoDB" id="8370650at2"/>
<accession>A0A1I0JEF5</accession>
<dbReference type="InterPro" id="IPR051313">
    <property type="entry name" value="Bact_iron-sidero_bind"/>
</dbReference>
<reference evidence="7 8" key="1">
    <citation type="submission" date="2016-10" db="EMBL/GenBank/DDBJ databases">
        <authorList>
            <person name="de Groot N.N."/>
        </authorList>
    </citation>
    <scope>NUCLEOTIDE SEQUENCE [LARGE SCALE GENOMIC DNA]</scope>
    <source>
        <strain evidence="7 8">DSM 17862</strain>
    </source>
</reference>
<dbReference type="PROSITE" id="PS50983">
    <property type="entry name" value="FE_B12_PBP"/>
    <property type="match status" value="1"/>
</dbReference>
<keyword evidence="5" id="KW-0732">Signal</keyword>
<keyword evidence="8" id="KW-1185">Reference proteome</keyword>
<evidence type="ECO:0000313" key="7">
    <source>
        <dbReference type="EMBL" id="SEU08499.1"/>
    </source>
</evidence>
<dbReference type="PANTHER" id="PTHR30532:SF1">
    <property type="entry name" value="IRON(3+)-HYDROXAMATE-BINDING PROTEIN FHUD"/>
    <property type="match status" value="1"/>
</dbReference>
<dbReference type="STRING" id="364199.SAMN04489858_12513"/>
<evidence type="ECO:0000259" key="6">
    <source>
        <dbReference type="PROSITE" id="PS50983"/>
    </source>
</evidence>
<protein>
    <submittedName>
        <fullName evidence="7">Iron complex transport system substrate-binding protein</fullName>
    </submittedName>
</protein>
<keyword evidence="3" id="KW-0813">Transport</keyword>
<dbReference type="GO" id="GO:1901678">
    <property type="term" value="P:iron coordination entity transport"/>
    <property type="evidence" value="ECO:0007669"/>
    <property type="project" value="UniProtKB-ARBA"/>
</dbReference>
<comment type="subcellular location">
    <subcellularLocation>
        <location evidence="1">Cell envelope</location>
    </subcellularLocation>
</comment>
<evidence type="ECO:0000256" key="1">
    <source>
        <dbReference type="ARBA" id="ARBA00004196"/>
    </source>
</evidence>
<feature type="domain" description="Fe/B12 periplasmic-binding" evidence="6">
    <location>
        <begin position="1"/>
        <end position="154"/>
    </location>
</feature>
<keyword evidence="4" id="KW-0408">Iron</keyword>
<evidence type="ECO:0000313" key="8">
    <source>
        <dbReference type="Proteomes" id="UP000199180"/>
    </source>
</evidence>
<dbReference type="Gene3D" id="3.40.50.1980">
    <property type="entry name" value="Nitrogenase molybdenum iron protein domain"/>
    <property type="match status" value="1"/>
</dbReference>
<dbReference type="GO" id="GO:0030288">
    <property type="term" value="C:outer membrane-bounded periplasmic space"/>
    <property type="evidence" value="ECO:0007669"/>
    <property type="project" value="TreeGrafter"/>
</dbReference>
<dbReference type="RefSeq" id="WP_090738117.1">
    <property type="nucleotide sequence ID" value="NZ_FOHO01000025.1"/>
</dbReference>
<proteinExistence type="inferred from homology"/>
<dbReference type="EMBL" id="FOHO01000025">
    <property type="protein sequence ID" value="SEU08499.1"/>
    <property type="molecule type" value="Genomic_DNA"/>
</dbReference>
<gene>
    <name evidence="7" type="ORF">SAMN04489858_12513</name>
</gene>
<name>A0A1I0JEF5_9RHOB</name>
<dbReference type="SUPFAM" id="SSF53807">
    <property type="entry name" value="Helical backbone' metal receptor"/>
    <property type="match status" value="1"/>
</dbReference>
<dbReference type="Proteomes" id="UP000199180">
    <property type="component" value="Unassembled WGS sequence"/>
</dbReference>
<dbReference type="InterPro" id="IPR002491">
    <property type="entry name" value="ABC_transptr_periplasmic_BD"/>
</dbReference>
<evidence type="ECO:0000256" key="3">
    <source>
        <dbReference type="ARBA" id="ARBA00022448"/>
    </source>
</evidence>
<evidence type="ECO:0000256" key="4">
    <source>
        <dbReference type="ARBA" id="ARBA00022496"/>
    </source>
</evidence>
<organism evidence="7 8">
    <name type="scientific">Paracoccus homiensis</name>
    <dbReference type="NCBI Taxonomy" id="364199"/>
    <lineage>
        <taxon>Bacteria</taxon>
        <taxon>Pseudomonadati</taxon>
        <taxon>Pseudomonadota</taxon>
        <taxon>Alphaproteobacteria</taxon>
        <taxon>Rhodobacterales</taxon>
        <taxon>Paracoccaceae</taxon>
        <taxon>Paracoccus</taxon>
    </lineage>
</organism>
<evidence type="ECO:0000256" key="2">
    <source>
        <dbReference type="ARBA" id="ARBA00008814"/>
    </source>
</evidence>
<keyword evidence="4" id="KW-0410">Iron transport</keyword>